<evidence type="ECO:0000313" key="1">
    <source>
        <dbReference type="EMBL" id="MDX5932020.1"/>
    </source>
</evidence>
<dbReference type="Proteomes" id="UP001279553">
    <property type="component" value="Unassembled WGS sequence"/>
</dbReference>
<dbReference type="AlphaFoldDB" id="A0AAW9DSM7"/>
<gene>
    <name evidence="1" type="ORF">SIL87_14750</name>
</gene>
<accession>A0AAW9DSM7</accession>
<dbReference type="Pfam" id="PF00353">
    <property type="entry name" value="HemolysinCabind"/>
    <property type="match status" value="2"/>
</dbReference>
<keyword evidence="2" id="KW-1185">Reference proteome</keyword>
<dbReference type="SUPFAM" id="SSF51120">
    <property type="entry name" value="beta-Roll"/>
    <property type="match status" value="1"/>
</dbReference>
<dbReference type="InterPro" id="IPR011049">
    <property type="entry name" value="Serralysin-like_metalloprot_C"/>
</dbReference>
<comment type="caution">
    <text evidence="1">The sequence shown here is derived from an EMBL/GenBank/DDBJ whole genome shotgun (WGS) entry which is preliminary data.</text>
</comment>
<organism evidence="1 2">
    <name type="scientific">Acidiphilium acidophilum</name>
    <name type="common">Thiobacillus acidophilus</name>
    <dbReference type="NCBI Taxonomy" id="76588"/>
    <lineage>
        <taxon>Bacteria</taxon>
        <taxon>Pseudomonadati</taxon>
        <taxon>Pseudomonadota</taxon>
        <taxon>Alphaproteobacteria</taxon>
        <taxon>Acetobacterales</taxon>
        <taxon>Acidocellaceae</taxon>
        <taxon>Acidiphilium</taxon>
    </lineage>
</organism>
<name>A0AAW9DSM7_ACIAO</name>
<dbReference type="EMBL" id="JAWXYB010000018">
    <property type="protein sequence ID" value="MDX5932020.1"/>
    <property type="molecule type" value="Genomic_DNA"/>
</dbReference>
<protein>
    <submittedName>
        <fullName evidence="1">Uncharacterized protein</fullName>
    </submittedName>
</protein>
<dbReference type="InterPro" id="IPR001343">
    <property type="entry name" value="Hemolysn_Ca-bd"/>
</dbReference>
<sequence>MSSSVTVVGGVNNTTISGTVSVPVSGLSTSALTSLQSSLSALSLSVVGGTEGLTNSDLANGSVYGSTVSGTGNLLVLSNTDSVGATTAGSVSNVVGVSSIYSSVVVQAPGALTLNGSGATNANYLLGASSNVDLFTGTGKNSVVAAGGTDTINMLGNTAVTVSAGEDTVKTYAGSNTVVATGSASVYAGTPTGYAGSVDFINGSVAGSMNAGAGKATVFGGNGGGTFIGGTSGSNSLVGGNGSVFLVGGGNNDTLVAGGGGATSSSGANYLFAGSGNETLMATSVTGTNLFAAGSGTDVMMGSGKDTQYFFGSTGSATMTGSTMTGSSNIFFFGTSGNSGGNDVITNFGKTSQLFAVDGTNIAAITQVTTSGSPGALVTLSDGTHITLTGVSAASIQGSIGTSSIA</sequence>
<dbReference type="RefSeq" id="WP_319614871.1">
    <property type="nucleotide sequence ID" value="NZ_JAWXYB010000018.1"/>
</dbReference>
<reference evidence="1 2" key="1">
    <citation type="submission" date="2023-11" db="EMBL/GenBank/DDBJ databases">
        <title>MicrobeMod: A computational toolkit for identifying prokaryotic methylation and restriction-modification with nanopore sequencing.</title>
        <authorList>
            <person name="Crits-Christoph A."/>
            <person name="Kang S.C."/>
            <person name="Lee H."/>
            <person name="Ostrov N."/>
        </authorList>
    </citation>
    <scope>NUCLEOTIDE SEQUENCE [LARGE SCALE GENOMIC DNA]</scope>
    <source>
        <strain evidence="1 2">DSMZ 700</strain>
    </source>
</reference>
<dbReference type="GO" id="GO:0005509">
    <property type="term" value="F:calcium ion binding"/>
    <property type="evidence" value="ECO:0007669"/>
    <property type="project" value="InterPro"/>
</dbReference>
<evidence type="ECO:0000313" key="2">
    <source>
        <dbReference type="Proteomes" id="UP001279553"/>
    </source>
</evidence>
<proteinExistence type="predicted"/>